<dbReference type="InterPro" id="IPR050767">
    <property type="entry name" value="Sel1_AlgK"/>
</dbReference>
<organism evidence="2 3">
    <name type="scientific">Chlorobium luteolum (strain DSM 273 / BCRC 81028 / 2530)</name>
    <name type="common">Pelodictyon luteolum</name>
    <dbReference type="NCBI Taxonomy" id="319225"/>
    <lineage>
        <taxon>Bacteria</taxon>
        <taxon>Pseudomonadati</taxon>
        <taxon>Chlorobiota</taxon>
        <taxon>Chlorobiia</taxon>
        <taxon>Chlorobiales</taxon>
        <taxon>Chlorobiaceae</taxon>
        <taxon>Chlorobium/Pelodictyon group</taxon>
        <taxon>Pelodictyon</taxon>
    </lineage>
</organism>
<evidence type="ECO:0000313" key="2">
    <source>
        <dbReference type="EMBL" id="ABB23709.1"/>
    </source>
</evidence>
<dbReference type="Gene3D" id="2.40.10.120">
    <property type="match status" value="1"/>
</dbReference>
<dbReference type="SUPFAM" id="SSF50494">
    <property type="entry name" value="Trypsin-like serine proteases"/>
    <property type="match status" value="1"/>
</dbReference>
<dbReference type="InterPro" id="IPR006597">
    <property type="entry name" value="Sel1-like"/>
</dbReference>
<dbReference type="eggNOG" id="COG0265">
    <property type="taxonomic scope" value="Bacteria"/>
</dbReference>
<dbReference type="GO" id="GO:0006508">
    <property type="term" value="P:proteolysis"/>
    <property type="evidence" value="ECO:0007669"/>
    <property type="project" value="InterPro"/>
</dbReference>
<dbReference type="PRINTS" id="PR00834">
    <property type="entry name" value="PROTEASES2C"/>
</dbReference>
<dbReference type="Gene3D" id="1.25.40.10">
    <property type="entry name" value="Tetratricopeptide repeat domain"/>
    <property type="match status" value="2"/>
</dbReference>
<dbReference type="STRING" id="319225.Plut_0843"/>
<dbReference type="PANTHER" id="PTHR11102">
    <property type="entry name" value="SEL-1-LIKE PROTEIN"/>
    <property type="match status" value="1"/>
</dbReference>
<evidence type="ECO:0000313" key="3">
    <source>
        <dbReference type="Proteomes" id="UP000002709"/>
    </source>
</evidence>
<dbReference type="HOGENOM" id="CLU_566020_0_0_10"/>
<dbReference type="Proteomes" id="UP000002709">
    <property type="component" value="Chromosome"/>
</dbReference>
<evidence type="ECO:0000256" key="1">
    <source>
        <dbReference type="SAM" id="Phobius"/>
    </source>
</evidence>
<dbReference type="Pfam" id="PF08238">
    <property type="entry name" value="Sel1"/>
    <property type="match status" value="6"/>
</dbReference>
<dbReference type="InterPro" id="IPR001940">
    <property type="entry name" value="Peptidase_S1C"/>
</dbReference>
<dbReference type="eggNOG" id="COG0790">
    <property type="taxonomic scope" value="Bacteria"/>
</dbReference>
<keyword evidence="1" id="KW-1133">Transmembrane helix</keyword>
<name>Q3B4M2_CHLL3</name>
<dbReference type="SMART" id="SM00671">
    <property type="entry name" value="SEL1"/>
    <property type="match status" value="6"/>
</dbReference>
<dbReference type="KEGG" id="plt:Plut_0843"/>
<dbReference type="SUPFAM" id="SSF81901">
    <property type="entry name" value="HCP-like"/>
    <property type="match status" value="2"/>
</dbReference>
<keyword evidence="3" id="KW-1185">Reference proteome</keyword>
<sequence length="482" mass="52505">MQRSTPMKKRTAALLIVSQAVHSGGGVFWILFAILFSWPLSSLAAESKAAEVFQRVSKSVVVVHARNDSGDVLVMGSGVVLPGGTVATCHHVVSDARKITVDYAGGEYPAVVRYSDIERDICSLTVQGLKAPAVSMGSMAALAVGERVYAVGTPQGYPLTLSEGIISGFREVRGHRYMQTTAPISSGSSGGGLFDEEGLLVGMTTFFLKDAQQMNFAAPVEWLAALPEGRAGRVENKRKDEIRGIRARAELGDADAQYTLGACYSEGDGVRKDPAEAVRWYRLAARQGNADARNSLGWAYREGNGVKRDYDRALLLFRMAAEQNEQYAQNNLGLMYMNGEGVKQDNAEAFKWFCMSAAQGNGYGRCNIGEMYVKGQVVEQNYEEAMKWFRLAAEKDGNDAAYWIGWLYEEGKGVPADPDEAARWYRIAAGSTDPNGLLSIGEMYEKGLGVPGSISNAEKWYRKACRAGEKDACERLKRLAGK</sequence>
<accession>Q3B4M2</accession>
<dbReference type="PANTHER" id="PTHR11102:SF160">
    <property type="entry name" value="ERAD-ASSOCIATED E3 UBIQUITIN-PROTEIN LIGASE COMPONENT HRD3"/>
    <property type="match status" value="1"/>
</dbReference>
<dbReference type="InterPro" id="IPR009003">
    <property type="entry name" value="Peptidase_S1_PA"/>
</dbReference>
<reference evidence="3" key="1">
    <citation type="submission" date="2005-08" db="EMBL/GenBank/DDBJ databases">
        <title>Complete sequence of Pelodictyon luteolum DSM 273.</title>
        <authorList>
            <consortium name="US DOE Joint Genome Institute"/>
            <person name="Copeland A."/>
            <person name="Lucas S."/>
            <person name="Lapidus A."/>
            <person name="Barry K."/>
            <person name="Detter J.C."/>
            <person name="Glavina T."/>
            <person name="Hammon N."/>
            <person name="Israni S."/>
            <person name="Pitluck S."/>
            <person name="Bryant D."/>
            <person name="Schmutz J."/>
            <person name="Larimer F."/>
            <person name="Land M."/>
            <person name="Kyrpides N."/>
            <person name="Ivanova N."/>
            <person name="Richardson P."/>
        </authorList>
    </citation>
    <scope>NUCLEOTIDE SEQUENCE [LARGE SCALE GENOMIC DNA]</scope>
    <source>
        <strain evidence="3">DSM 273 / BCRC 81028 / 2530</strain>
    </source>
</reference>
<dbReference type="GO" id="GO:0004252">
    <property type="term" value="F:serine-type endopeptidase activity"/>
    <property type="evidence" value="ECO:0007669"/>
    <property type="project" value="InterPro"/>
</dbReference>
<dbReference type="OrthoDB" id="1045962at2"/>
<proteinExistence type="predicted"/>
<feature type="transmembrane region" description="Helical" evidence="1">
    <location>
        <begin position="12"/>
        <end position="38"/>
    </location>
</feature>
<dbReference type="EMBL" id="CP000096">
    <property type="protein sequence ID" value="ABB23709.1"/>
    <property type="molecule type" value="Genomic_DNA"/>
</dbReference>
<gene>
    <name evidence="2" type="ordered locus">Plut_0843</name>
</gene>
<protein>
    <submittedName>
        <fullName evidence="2">Sel1-like repeat</fullName>
    </submittedName>
</protein>
<keyword evidence="1" id="KW-0812">Transmembrane</keyword>
<keyword evidence="1" id="KW-0472">Membrane</keyword>
<dbReference type="InterPro" id="IPR011990">
    <property type="entry name" value="TPR-like_helical_dom_sf"/>
</dbReference>
<dbReference type="AlphaFoldDB" id="Q3B4M2"/>
<dbReference type="Pfam" id="PF13365">
    <property type="entry name" value="Trypsin_2"/>
    <property type="match status" value="1"/>
</dbReference>